<gene>
    <name evidence="2" type="ORF">ACFFIP_07490</name>
</gene>
<sequence>MTDEKKFIKNRAFYFSVEFIQEMKAFFCRFITFVFQKSSNMEISGRIIQIMPEVNGNGKNGQWRKQEFILETQATYPKKVCITVWGDNIDLFGVKVGDEVNASIDVESREYNGRWYTDVKAWKMEKAGATPKNNPAMSSSNAIPDVSSFSDDNADDILPF</sequence>
<dbReference type="Pfam" id="PF11325">
    <property type="entry name" value="DUF3127"/>
    <property type="match status" value="1"/>
</dbReference>
<accession>A0ABV6FRP1</accession>
<evidence type="ECO:0000256" key="1">
    <source>
        <dbReference type="SAM" id="MobiDB-lite"/>
    </source>
</evidence>
<dbReference type="EMBL" id="JBHLWI010000017">
    <property type="protein sequence ID" value="MFC0262525.1"/>
    <property type="molecule type" value="Genomic_DNA"/>
</dbReference>
<reference evidence="2 3" key="1">
    <citation type="submission" date="2024-09" db="EMBL/GenBank/DDBJ databases">
        <authorList>
            <person name="Sun Q."/>
            <person name="Mori K."/>
        </authorList>
    </citation>
    <scope>NUCLEOTIDE SEQUENCE [LARGE SCALE GENOMIC DNA]</scope>
    <source>
        <strain evidence="2 3">CCM 7650</strain>
    </source>
</reference>
<feature type="region of interest" description="Disordered" evidence="1">
    <location>
        <begin position="129"/>
        <end position="160"/>
    </location>
</feature>
<dbReference type="RefSeq" id="WP_382386976.1">
    <property type="nucleotide sequence ID" value="NZ_JBHLWI010000017.1"/>
</dbReference>
<comment type="caution">
    <text evidence="2">The sequence shown here is derived from an EMBL/GenBank/DDBJ whole genome shotgun (WGS) entry which is preliminary data.</text>
</comment>
<dbReference type="Proteomes" id="UP001589797">
    <property type="component" value="Unassembled WGS sequence"/>
</dbReference>
<proteinExistence type="predicted"/>
<organism evidence="2 3">
    <name type="scientific">Fontibacter flavus</name>
    <dbReference type="NCBI Taxonomy" id="654838"/>
    <lineage>
        <taxon>Bacteria</taxon>
        <taxon>Pseudomonadati</taxon>
        <taxon>Bacteroidota</taxon>
        <taxon>Cytophagia</taxon>
        <taxon>Cytophagales</taxon>
        <taxon>Cyclobacteriaceae</taxon>
        <taxon>Fontibacter</taxon>
    </lineage>
</organism>
<name>A0ABV6FRP1_9BACT</name>
<evidence type="ECO:0000313" key="3">
    <source>
        <dbReference type="Proteomes" id="UP001589797"/>
    </source>
</evidence>
<dbReference type="InterPro" id="IPR021474">
    <property type="entry name" value="DUF3127"/>
</dbReference>
<feature type="compositionally biased region" description="Polar residues" evidence="1">
    <location>
        <begin position="131"/>
        <end position="151"/>
    </location>
</feature>
<evidence type="ECO:0000313" key="2">
    <source>
        <dbReference type="EMBL" id="MFC0262525.1"/>
    </source>
</evidence>
<keyword evidence="3" id="KW-1185">Reference proteome</keyword>
<protein>
    <submittedName>
        <fullName evidence="2">DUF3127 domain-containing protein</fullName>
    </submittedName>
</protein>